<evidence type="ECO:0000256" key="1">
    <source>
        <dbReference type="SAM" id="MobiDB-lite"/>
    </source>
</evidence>
<dbReference type="Pfam" id="PF03004">
    <property type="entry name" value="Transposase_24"/>
    <property type="match status" value="1"/>
</dbReference>
<accession>A0A5A7ULA2</accession>
<dbReference type="InterPro" id="IPR004242">
    <property type="entry name" value="Transposase_21"/>
</dbReference>
<evidence type="ECO:0000313" key="4">
    <source>
        <dbReference type="Proteomes" id="UP000321393"/>
    </source>
</evidence>
<reference evidence="4 5" key="1">
    <citation type="submission" date="2019-08" db="EMBL/GenBank/DDBJ databases">
        <title>Draft genome sequences of two oriental melons (Cucumis melo L. var makuwa).</title>
        <authorList>
            <person name="Kwon S.-Y."/>
        </authorList>
    </citation>
    <scope>NUCLEOTIDE SEQUENCE [LARGE SCALE GENOMIC DNA]</scope>
    <source>
        <strain evidence="5">cv. Chang Bougi</strain>
        <strain evidence="4">cv. SW 3</strain>
        <tissue evidence="2">Leaf</tissue>
    </source>
</reference>
<dbReference type="InterPro" id="IPR004252">
    <property type="entry name" value="Probable_transposase_24"/>
</dbReference>
<dbReference type="Proteomes" id="UP000321947">
    <property type="component" value="Unassembled WGS sequence"/>
</dbReference>
<dbReference type="Proteomes" id="UP000321393">
    <property type="component" value="Unassembled WGS sequence"/>
</dbReference>
<feature type="compositionally biased region" description="Low complexity" evidence="1">
    <location>
        <begin position="432"/>
        <end position="445"/>
    </location>
</feature>
<sequence>MERHLLTIGISPYYTEYVYHGELLSFRCIANFEEGTSSNNPFDEGTSSRQFNEEDDMFDMLNDLQALTEQEEEIDERCLEDEMPMNVRLYGALLWMIINDFPAYGDLSGWSTKGYQACPICMGDRSSFGIRGRISFMGHRHYLPENHVWRRSRLHDGKVECRAPPVVMNGHEILEQLDQLEFPVMSKHSSIQDKKRKRALNWTKRKYFFELPYLLRLLLRHKLDVMYIEKNVYNNLVGTLLNIEGKIKDTTNAQLGLQDMKIRKDLHLVEVGNRLVLELRESANLSDDFFSLAMRPSFDVHCYNGCIVGGMRFHTSELDSRCTTQNSGIMVIGESDASGSGDNNFYSILHKVLHVQYPLGRNVWLFKCHRIDIDPTIVKRPIVRHVTDDFIDDVDEHLSHASIMSYAHNNFLETDTMFIEFEDNLDNLAGGSSSVDDNAGSSSQPPVTPTPRRRVQSRLLELERHVTVNGLIPMTIVLGVEKPIFPHSEYIEVVKGDLQRFFVLDFNDQVMNRFFEHQMLTTFKEFLGDYHRHFKKYSDPEEARANSPNEQLRMNKAARQKQPYNHSSGSKLFLQQHHELAEKKGKLVDRMELFRETHIRVGTFVS</sequence>
<evidence type="ECO:0000313" key="3">
    <source>
        <dbReference type="EMBL" id="TYK24082.1"/>
    </source>
</evidence>
<dbReference type="EMBL" id="SSTE01008385">
    <property type="protein sequence ID" value="KAA0055858.1"/>
    <property type="molecule type" value="Genomic_DNA"/>
</dbReference>
<feature type="region of interest" description="Disordered" evidence="1">
    <location>
        <begin position="432"/>
        <end position="454"/>
    </location>
</feature>
<dbReference type="PANTHER" id="PTHR10775">
    <property type="entry name" value="OS08G0208400 PROTEIN"/>
    <property type="match status" value="1"/>
</dbReference>
<proteinExistence type="predicted"/>
<gene>
    <name evidence="3" type="ORF">E5676_scaffold943G00530</name>
    <name evidence="2" type="ORF">E6C27_scaffold104G00350</name>
</gene>
<dbReference type="AlphaFoldDB" id="A0A5A7ULA2"/>
<evidence type="ECO:0000313" key="5">
    <source>
        <dbReference type="Proteomes" id="UP000321947"/>
    </source>
</evidence>
<dbReference type="PANTHER" id="PTHR10775:SF185">
    <property type="entry name" value="OS08G0208400 PROTEIN"/>
    <property type="match status" value="1"/>
</dbReference>
<organism evidence="2 4">
    <name type="scientific">Cucumis melo var. makuwa</name>
    <name type="common">Oriental melon</name>
    <dbReference type="NCBI Taxonomy" id="1194695"/>
    <lineage>
        <taxon>Eukaryota</taxon>
        <taxon>Viridiplantae</taxon>
        <taxon>Streptophyta</taxon>
        <taxon>Embryophyta</taxon>
        <taxon>Tracheophyta</taxon>
        <taxon>Spermatophyta</taxon>
        <taxon>Magnoliopsida</taxon>
        <taxon>eudicotyledons</taxon>
        <taxon>Gunneridae</taxon>
        <taxon>Pentapetalae</taxon>
        <taxon>rosids</taxon>
        <taxon>fabids</taxon>
        <taxon>Cucurbitales</taxon>
        <taxon>Cucurbitaceae</taxon>
        <taxon>Benincaseae</taxon>
        <taxon>Cucumis</taxon>
    </lineage>
</organism>
<protein>
    <submittedName>
        <fullName evidence="2">CACTA en-spm transposon protein</fullName>
    </submittedName>
</protein>
<evidence type="ECO:0000313" key="2">
    <source>
        <dbReference type="EMBL" id="KAA0055858.1"/>
    </source>
</evidence>
<name>A0A5A7ULA2_CUCMM</name>
<dbReference type="Pfam" id="PF02992">
    <property type="entry name" value="Transposase_21"/>
    <property type="match status" value="1"/>
</dbReference>
<comment type="caution">
    <text evidence="2">The sequence shown here is derived from an EMBL/GenBank/DDBJ whole genome shotgun (WGS) entry which is preliminary data.</text>
</comment>
<dbReference type="EMBL" id="SSTD01004087">
    <property type="protein sequence ID" value="TYK24082.1"/>
    <property type="molecule type" value="Genomic_DNA"/>
</dbReference>